<dbReference type="EMBL" id="CM023484">
    <property type="protein sequence ID" value="KAH6933885.1"/>
    <property type="molecule type" value="Genomic_DNA"/>
</dbReference>
<gene>
    <name evidence="1" type="ORF">HPB50_018666</name>
</gene>
<name>A0ACB7SGZ0_HYAAI</name>
<protein>
    <submittedName>
        <fullName evidence="1">Uncharacterized protein</fullName>
    </submittedName>
</protein>
<comment type="caution">
    <text evidence="1">The sequence shown here is derived from an EMBL/GenBank/DDBJ whole genome shotgun (WGS) entry which is preliminary data.</text>
</comment>
<evidence type="ECO:0000313" key="1">
    <source>
        <dbReference type="EMBL" id="KAH6933885.1"/>
    </source>
</evidence>
<sequence>MDGSGLRQGEMLRESSRHPAKRQRHRTLPERTAGKTKQQADEELAGRTSGEVPKPAAGRQAGPRGHRRSSSAPREHHAGLVHFHAAESCFLGAREACAVFLRSSIIGSPVPRARRARKRSTSRLPRDVRSKPRSRSSKDPGLGRDDKPASMLTLVSFAAHQNRQHHSQIADKFPTLPPIRRHDCI</sequence>
<dbReference type="Proteomes" id="UP000821845">
    <property type="component" value="Chromosome 4"/>
</dbReference>
<accession>A0ACB7SGZ0</accession>
<evidence type="ECO:0000313" key="2">
    <source>
        <dbReference type="Proteomes" id="UP000821845"/>
    </source>
</evidence>
<keyword evidence="2" id="KW-1185">Reference proteome</keyword>
<reference evidence="1" key="1">
    <citation type="submission" date="2020-05" db="EMBL/GenBank/DDBJ databases">
        <title>Large-scale comparative analyses of tick genomes elucidate their genetic diversity and vector capacities.</title>
        <authorList>
            <person name="Jia N."/>
            <person name="Wang J."/>
            <person name="Shi W."/>
            <person name="Du L."/>
            <person name="Sun Y."/>
            <person name="Zhan W."/>
            <person name="Jiang J."/>
            <person name="Wang Q."/>
            <person name="Zhang B."/>
            <person name="Ji P."/>
            <person name="Sakyi L.B."/>
            <person name="Cui X."/>
            <person name="Yuan T."/>
            <person name="Jiang B."/>
            <person name="Yang W."/>
            <person name="Lam T.T.-Y."/>
            <person name="Chang Q."/>
            <person name="Ding S."/>
            <person name="Wang X."/>
            <person name="Zhu J."/>
            <person name="Ruan X."/>
            <person name="Zhao L."/>
            <person name="Wei J."/>
            <person name="Que T."/>
            <person name="Du C."/>
            <person name="Cheng J."/>
            <person name="Dai P."/>
            <person name="Han X."/>
            <person name="Huang E."/>
            <person name="Gao Y."/>
            <person name="Liu J."/>
            <person name="Shao H."/>
            <person name="Ye R."/>
            <person name="Li L."/>
            <person name="Wei W."/>
            <person name="Wang X."/>
            <person name="Wang C."/>
            <person name="Yang T."/>
            <person name="Huo Q."/>
            <person name="Li W."/>
            <person name="Guo W."/>
            <person name="Chen H."/>
            <person name="Zhou L."/>
            <person name="Ni X."/>
            <person name="Tian J."/>
            <person name="Zhou Y."/>
            <person name="Sheng Y."/>
            <person name="Liu T."/>
            <person name="Pan Y."/>
            <person name="Xia L."/>
            <person name="Li J."/>
            <person name="Zhao F."/>
            <person name="Cao W."/>
        </authorList>
    </citation>
    <scope>NUCLEOTIDE SEQUENCE</scope>
    <source>
        <strain evidence="1">Hyas-2018</strain>
    </source>
</reference>
<organism evidence="1 2">
    <name type="scientific">Hyalomma asiaticum</name>
    <name type="common">Tick</name>
    <dbReference type="NCBI Taxonomy" id="266040"/>
    <lineage>
        <taxon>Eukaryota</taxon>
        <taxon>Metazoa</taxon>
        <taxon>Ecdysozoa</taxon>
        <taxon>Arthropoda</taxon>
        <taxon>Chelicerata</taxon>
        <taxon>Arachnida</taxon>
        <taxon>Acari</taxon>
        <taxon>Parasitiformes</taxon>
        <taxon>Ixodida</taxon>
        <taxon>Ixodoidea</taxon>
        <taxon>Ixodidae</taxon>
        <taxon>Hyalomminae</taxon>
        <taxon>Hyalomma</taxon>
    </lineage>
</organism>
<proteinExistence type="predicted"/>